<accession>A0A917RKD3</accession>
<dbReference type="EMBL" id="BMMH01000004">
    <property type="protein sequence ID" value="GGL11174.1"/>
    <property type="molecule type" value="Genomic_DNA"/>
</dbReference>
<gene>
    <name evidence="1" type="ORF">GCM10011588_27070</name>
</gene>
<evidence type="ECO:0000313" key="2">
    <source>
        <dbReference type="Proteomes" id="UP000638263"/>
    </source>
</evidence>
<sequence>MRIPPEFLGLADLPLRTVRLAAHAAIVGVTPAPDEETEPMRRRTLLAGLAGTVTALGITPPPSRAVAASDPLRVLERALLAPPAPGIPVDLGQLGHRIAAGQSMFGRGHYTELAAGLPRLLSDAAATRATGTSTDDVAEAGAVLARAYVLAARLSVKLSHDQLAWTTADRAMQAADGSYDPLTRVAAHRSWAIVLRRTGYTDTATRLVLDTATSLQPELHRGNTSWRMGHCCRPRHTPLRSTAIASPPER</sequence>
<organism evidence="1 2">
    <name type="scientific">Nocardia jinanensis</name>
    <dbReference type="NCBI Taxonomy" id="382504"/>
    <lineage>
        <taxon>Bacteria</taxon>
        <taxon>Bacillati</taxon>
        <taxon>Actinomycetota</taxon>
        <taxon>Actinomycetes</taxon>
        <taxon>Mycobacteriales</taxon>
        <taxon>Nocardiaceae</taxon>
        <taxon>Nocardia</taxon>
    </lineage>
</organism>
<dbReference type="AlphaFoldDB" id="A0A917RKD3"/>
<name>A0A917RKD3_9NOCA</name>
<protein>
    <submittedName>
        <fullName evidence="1">Uncharacterized protein</fullName>
    </submittedName>
</protein>
<proteinExistence type="predicted"/>
<reference evidence="1" key="2">
    <citation type="submission" date="2020-09" db="EMBL/GenBank/DDBJ databases">
        <authorList>
            <person name="Sun Q."/>
            <person name="Zhou Y."/>
        </authorList>
    </citation>
    <scope>NUCLEOTIDE SEQUENCE</scope>
    <source>
        <strain evidence="1">CGMCC 4.3508</strain>
    </source>
</reference>
<dbReference type="Proteomes" id="UP000638263">
    <property type="component" value="Unassembled WGS sequence"/>
</dbReference>
<comment type="caution">
    <text evidence="1">The sequence shown here is derived from an EMBL/GenBank/DDBJ whole genome shotgun (WGS) entry which is preliminary data.</text>
</comment>
<evidence type="ECO:0000313" key="1">
    <source>
        <dbReference type="EMBL" id="GGL11174.1"/>
    </source>
</evidence>
<keyword evidence="2" id="KW-1185">Reference proteome</keyword>
<reference evidence="1" key="1">
    <citation type="journal article" date="2014" name="Int. J. Syst. Evol. Microbiol.">
        <title>Complete genome sequence of Corynebacterium casei LMG S-19264T (=DSM 44701T), isolated from a smear-ripened cheese.</title>
        <authorList>
            <consortium name="US DOE Joint Genome Institute (JGI-PGF)"/>
            <person name="Walter F."/>
            <person name="Albersmeier A."/>
            <person name="Kalinowski J."/>
            <person name="Ruckert C."/>
        </authorList>
    </citation>
    <scope>NUCLEOTIDE SEQUENCE</scope>
    <source>
        <strain evidence="1">CGMCC 4.3508</strain>
    </source>
</reference>